<gene>
    <name evidence="1" type="ordered locus">Isop_2757</name>
</gene>
<sequence>MRRDVSHPAHALLFVKETVLPLPPAVVFAWHERPEALMDLNPPWESVELVKPGGSLAVGTTVILKGKLGPLPLLIEAEHVEYDPPRLFADRMNRGPFAYWYHRHWFLPVPHPNNPNGDPHAATLMRDEIAYLPPLGGLGRLLSPLMVERRLKRLFDYRHRKVAEALGVIGTPAHHSRGSVE</sequence>
<dbReference type="Pfam" id="PF10604">
    <property type="entry name" value="Polyketide_cyc2"/>
    <property type="match status" value="1"/>
</dbReference>
<evidence type="ECO:0000313" key="2">
    <source>
        <dbReference type="Proteomes" id="UP000008631"/>
    </source>
</evidence>
<accession>E8R0J1</accession>
<keyword evidence="2" id="KW-1185">Reference proteome</keyword>
<protein>
    <submittedName>
        <fullName evidence="1">Cyclase/dehydrase</fullName>
    </submittedName>
</protein>
<dbReference type="CDD" id="cd07820">
    <property type="entry name" value="SRPBCC_3"/>
    <property type="match status" value="1"/>
</dbReference>
<organism evidence="1 2">
    <name type="scientific">Isosphaera pallida (strain ATCC 43644 / DSM 9630 / IS1B)</name>
    <dbReference type="NCBI Taxonomy" id="575540"/>
    <lineage>
        <taxon>Bacteria</taxon>
        <taxon>Pseudomonadati</taxon>
        <taxon>Planctomycetota</taxon>
        <taxon>Planctomycetia</taxon>
        <taxon>Isosphaerales</taxon>
        <taxon>Isosphaeraceae</taxon>
        <taxon>Isosphaera</taxon>
    </lineage>
</organism>
<dbReference type="HOGENOM" id="CLU_112936_1_1_0"/>
<dbReference type="Gene3D" id="3.30.530.20">
    <property type="match status" value="1"/>
</dbReference>
<dbReference type="InParanoid" id="E8R0J1"/>
<dbReference type="AlphaFoldDB" id="E8R0J1"/>
<dbReference type="Proteomes" id="UP000008631">
    <property type="component" value="Chromosome"/>
</dbReference>
<dbReference type="InterPro" id="IPR019587">
    <property type="entry name" value="Polyketide_cyclase/dehydratase"/>
</dbReference>
<reference evidence="1 2" key="2">
    <citation type="journal article" date="2011" name="Stand. Genomic Sci.">
        <title>Complete genome sequence of Isosphaera pallida type strain (IS1B).</title>
        <authorList>
            <consortium name="US DOE Joint Genome Institute (JGI-PGF)"/>
            <person name="Goker M."/>
            <person name="Cleland D."/>
            <person name="Saunders E."/>
            <person name="Lapidus A."/>
            <person name="Nolan M."/>
            <person name="Lucas S."/>
            <person name="Hammon N."/>
            <person name="Deshpande S."/>
            <person name="Cheng J.F."/>
            <person name="Tapia R."/>
            <person name="Han C."/>
            <person name="Goodwin L."/>
            <person name="Pitluck S."/>
            <person name="Liolios K."/>
            <person name="Pagani I."/>
            <person name="Ivanova N."/>
            <person name="Mavromatis K."/>
            <person name="Pati A."/>
            <person name="Chen A."/>
            <person name="Palaniappan K."/>
            <person name="Land M."/>
            <person name="Hauser L."/>
            <person name="Chang Y.J."/>
            <person name="Jeffries C.D."/>
            <person name="Detter J.C."/>
            <person name="Beck B."/>
            <person name="Woyke T."/>
            <person name="Bristow J."/>
            <person name="Eisen J.A."/>
            <person name="Markowitz V."/>
            <person name="Hugenholtz P."/>
            <person name="Kyrpides N.C."/>
            <person name="Klenk H.P."/>
        </authorList>
    </citation>
    <scope>NUCLEOTIDE SEQUENCE [LARGE SCALE GENOMIC DNA]</scope>
    <source>
        <strain evidence="2">ATCC 43644 / DSM 9630 / IS1B</strain>
    </source>
</reference>
<name>E8R0J1_ISOPI</name>
<dbReference type="eggNOG" id="COG4276">
    <property type="taxonomic scope" value="Bacteria"/>
</dbReference>
<dbReference type="SUPFAM" id="SSF55961">
    <property type="entry name" value="Bet v1-like"/>
    <property type="match status" value="1"/>
</dbReference>
<dbReference type="InterPro" id="IPR023393">
    <property type="entry name" value="START-like_dom_sf"/>
</dbReference>
<dbReference type="KEGG" id="ipa:Isop_2757"/>
<evidence type="ECO:0000313" key="1">
    <source>
        <dbReference type="EMBL" id="ADV63323.1"/>
    </source>
</evidence>
<reference key="1">
    <citation type="submission" date="2010-11" db="EMBL/GenBank/DDBJ databases">
        <title>The complete sequence of chromosome of Isophaera pallida ATCC 43644.</title>
        <authorList>
            <consortium name="US DOE Joint Genome Institute (JGI-PGF)"/>
            <person name="Lucas S."/>
            <person name="Copeland A."/>
            <person name="Lapidus A."/>
            <person name="Bruce D."/>
            <person name="Goodwin L."/>
            <person name="Pitluck S."/>
            <person name="Kyrpides N."/>
            <person name="Mavromatis K."/>
            <person name="Pagani I."/>
            <person name="Ivanova N."/>
            <person name="Saunders E."/>
            <person name="Brettin T."/>
            <person name="Detter J.C."/>
            <person name="Han C."/>
            <person name="Tapia R."/>
            <person name="Land M."/>
            <person name="Hauser L."/>
            <person name="Markowitz V."/>
            <person name="Cheng J.-F."/>
            <person name="Hugenholtz P."/>
            <person name="Woyke T."/>
            <person name="Wu D."/>
            <person name="Eisen J.A."/>
        </authorList>
    </citation>
    <scope>NUCLEOTIDE SEQUENCE</scope>
    <source>
        <strain>ATCC 43644</strain>
    </source>
</reference>
<dbReference type="EMBL" id="CP002353">
    <property type="protein sequence ID" value="ADV63323.1"/>
    <property type="molecule type" value="Genomic_DNA"/>
</dbReference>
<proteinExistence type="predicted"/>